<reference evidence="1" key="1">
    <citation type="submission" date="2019-08" db="EMBL/GenBank/DDBJ databases">
        <authorList>
            <person name="Kucharzyk K."/>
            <person name="Murdoch R.W."/>
            <person name="Higgins S."/>
            <person name="Loffler F."/>
        </authorList>
    </citation>
    <scope>NUCLEOTIDE SEQUENCE</scope>
</reference>
<proteinExistence type="predicted"/>
<dbReference type="EMBL" id="VSSQ01033873">
    <property type="protein sequence ID" value="MPM85614.1"/>
    <property type="molecule type" value="Genomic_DNA"/>
</dbReference>
<protein>
    <submittedName>
        <fullName evidence="1">Uncharacterized protein</fullName>
    </submittedName>
</protein>
<name>A0A645D8E7_9ZZZZ</name>
<sequence>MTSKIVRESFDRKGRYKITVLEYDIGEVVVYIDDTRTGIQEEIALREYVSAYEIYYDMDEGWMANGQEIPYKDIF</sequence>
<organism evidence="1">
    <name type="scientific">bioreactor metagenome</name>
    <dbReference type="NCBI Taxonomy" id="1076179"/>
    <lineage>
        <taxon>unclassified sequences</taxon>
        <taxon>metagenomes</taxon>
        <taxon>ecological metagenomes</taxon>
    </lineage>
</organism>
<dbReference type="AlphaFoldDB" id="A0A645D8E7"/>
<accession>A0A645D8E7</accession>
<gene>
    <name evidence="1" type="ORF">SDC9_132695</name>
</gene>
<comment type="caution">
    <text evidence="1">The sequence shown here is derived from an EMBL/GenBank/DDBJ whole genome shotgun (WGS) entry which is preliminary data.</text>
</comment>
<evidence type="ECO:0000313" key="1">
    <source>
        <dbReference type="EMBL" id="MPM85614.1"/>
    </source>
</evidence>